<evidence type="ECO:0000313" key="12">
    <source>
        <dbReference type="Proteomes" id="UP000027982"/>
    </source>
</evidence>
<dbReference type="GO" id="GO:0097506">
    <property type="term" value="F:deaminated base DNA N-glycosylase activity"/>
    <property type="evidence" value="ECO:0007669"/>
    <property type="project" value="UniProtKB-ARBA"/>
</dbReference>
<accession>A0A068NMU5</accession>
<dbReference type="RefSeq" id="WP_025226594.1">
    <property type="nucleotide sequence ID" value="NZ_CP007139.1"/>
</dbReference>
<dbReference type="NCBIfam" id="TIGR00758">
    <property type="entry name" value="UDG_fam4"/>
    <property type="match status" value="1"/>
</dbReference>
<dbReference type="EMBL" id="CP007139">
    <property type="protein sequence ID" value="AIE84791.1"/>
    <property type="molecule type" value="Genomic_DNA"/>
</dbReference>
<evidence type="ECO:0000259" key="10">
    <source>
        <dbReference type="SMART" id="SM00986"/>
    </source>
</evidence>
<evidence type="ECO:0000256" key="6">
    <source>
        <dbReference type="ARBA" id="ARBA00022801"/>
    </source>
</evidence>
<dbReference type="CDD" id="cd10030">
    <property type="entry name" value="UDG-F4_TTUDGA_SPO1dp_like"/>
    <property type="match status" value="1"/>
</dbReference>
<evidence type="ECO:0000256" key="3">
    <source>
        <dbReference type="ARBA" id="ARBA00022485"/>
    </source>
</evidence>
<evidence type="ECO:0000256" key="7">
    <source>
        <dbReference type="ARBA" id="ARBA00023004"/>
    </source>
</evidence>
<organism evidence="11 12">
    <name type="scientific">Fimbriimonas ginsengisoli Gsoil 348</name>
    <dbReference type="NCBI Taxonomy" id="661478"/>
    <lineage>
        <taxon>Bacteria</taxon>
        <taxon>Bacillati</taxon>
        <taxon>Armatimonadota</taxon>
        <taxon>Fimbriimonadia</taxon>
        <taxon>Fimbriimonadales</taxon>
        <taxon>Fimbriimonadaceae</taxon>
        <taxon>Fimbriimonas</taxon>
    </lineage>
</organism>
<dbReference type="HOGENOM" id="CLU_044815_1_3_0"/>
<keyword evidence="8" id="KW-0411">Iron-sulfur</keyword>
<gene>
    <name evidence="11" type="ORF">OP10G_1423</name>
</gene>
<comment type="similarity">
    <text evidence="1">Belongs to the uracil-DNA glycosylase (UDG) superfamily. Type 4 (UDGa) family.</text>
</comment>
<dbReference type="STRING" id="661478.OP10G_1423"/>
<evidence type="ECO:0000256" key="5">
    <source>
        <dbReference type="ARBA" id="ARBA00022763"/>
    </source>
</evidence>
<dbReference type="InterPro" id="IPR051536">
    <property type="entry name" value="UDG_Type-4/5"/>
</dbReference>
<evidence type="ECO:0000256" key="1">
    <source>
        <dbReference type="ARBA" id="ARBA00006521"/>
    </source>
</evidence>
<dbReference type="KEGG" id="fgi:OP10G_1423"/>
<dbReference type="SMART" id="SM00987">
    <property type="entry name" value="UreE_C"/>
    <property type="match status" value="1"/>
</dbReference>
<dbReference type="AlphaFoldDB" id="A0A068NMU5"/>
<reference evidence="11 12" key="1">
    <citation type="journal article" date="2014" name="PLoS ONE">
        <title>The first complete genome sequence of the class fimbriimonadia in the phylum armatimonadetes.</title>
        <authorList>
            <person name="Hu Z.Y."/>
            <person name="Wang Y.Z."/>
            <person name="Im W.T."/>
            <person name="Wang S.Y."/>
            <person name="Zhao G.P."/>
            <person name="Zheng H.J."/>
            <person name="Quan Z.X."/>
        </authorList>
    </citation>
    <scope>NUCLEOTIDE SEQUENCE [LARGE SCALE GENOMIC DNA]</scope>
    <source>
        <strain evidence="11">Gsoil 348</strain>
    </source>
</reference>
<evidence type="ECO:0000256" key="8">
    <source>
        <dbReference type="ARBA" id="ARBA00023014"/>
    </source>
</evidence>
<keyword evidence="5" id="KW-0227">DNA damage</keyword>
<evidence type="ECO:0000256" key="4">
    <source>
        <dbReference type="ARBA" id="ARBA00022723"/>
    </source>
</evidence>
<name>A0A068NMU5_FIMGI</name>
<keyword evidence="4" id="KW-0479">Metal-binding</keyword>
<evidence type="ECO:0000256" key="9">
    <source>
        <dbReference type="ARBA" id="ARBA00023204"/>
    </source>
</evidence>
<dbReference type="GO" id="GO:0046872">
    <property type="term" value="F:metal ion binding"/>
    <property type="evidence" value="ECO:0007669"/>
    <property type="project" value="UniProtKB-KW"/>
</dbReference>
<dbReference type="InterPro" id="IPR005273">
    <property type="entry name" value="Ura-DNA_glyco_family4"/>
</dbReference>
<evidence type="ECO:0000256" key="2">
    <source>
        <dbReference type="ARBA" id="ARBA00019403"/>
    </source>
</evidence>
<keyword evidence="7" id="KW-0408">Iron</keyword>
<keyword evidence="9" id="KW-0234">DNA repair</keyword>
<sequence length="218" mass="23813">MTFEELRAEAQGCLACNLSSRRTNVVFGEGNILSPLVLIGEGPGDTEDKTGRPFVGKAGQLLDKALAEAGIERSSVYITNTVKCRAADWSTGRPMNRAPTEEETLACRRWLVPQLGLIKPKVILCIGAPSAKNLIKKNFMITKERGQYFPSEFAKTAIATLHPAYILRQQNISGDGGFSLLVADIQKAWEAAQRLVEKDAMGKADKMVIEAEEQGTLF</sequence>
<protein>
    <recommendedName>
        <fullName evidence="2">Type-4 uracil-DNA glycosylase</fullName>
    </recommendedName>
</protein>
<feature type="domain" description="Uracil-DNA glycosylase-like" evidence="10">
    <location>
        <begin position="27"/>
        <end position="185"/>
    </location>
</feature>
<keyword evidence="3" id="KW-0004">4Fe-4S</keyword>
<dbReference type="Pfam" id="PF03167">
    <property type="entry name" value="UDG"/>
    <property type="match status" value="1"/>
</dbReference>
<keyword evidence="6" id="KW-0378">Hydrolase</keyword>
<dbReference type="Proteomes" id="UP000027982">
    <property type="component" value="Chromosome"/>
</dbReference>
<dbReference type="eggNOG" id="COG1573">
    <property type="taxonomic scope" value="Bacteria"/>
</dbReference>
<dbReference type="SMART" id="SM00986">
    <property type="entry name" value="UDG"/>
    <property type="match status" value="1"/>
</dbReference>
<dbReference type="Gene3D" id="3.40.470.10">
    <property type="entry name" value="Uracil-DNA glycosylase-like domain"/>
    <property type="match status" value="1"/>
</dbReference>
<dbReference type="InterPro" id="IPR036895">
    <property type="entry name" value="Uracil-DNA_glycosylase-like_sf"/>
</dbReference>
<dbReference type="SUPFAM" id="SSF52141">
    <property type="entry name" value="Uracil-DNA glycosylase-like"/>
    <property type="match status" value="1"/>
</dbReference>
<dbReference type="PANTHER" id="PTHR33693:SF9">
    <property type="entry name" value="TYPE-4 URACIL-DNA GLYCOSYLASE"/>
    <property type="match status" value="1"/>
</dbReference>
<dbReference type="PANTHER" id="PTHR33693">
    <property type="entry name" value="TYPE-5 URACIL-DNA GLYCOSYLASE"/>
    <property type="match status" value="1"/>
</dbReference>
<proteinExistence type="inferred from homology"/>
<dbReference type="GO" id="GO:0051539">
    <property type="term" value="F:4 iron, 4 sulfur cluster binding"/>
    <property type="evidence" value="ECO:0007669"/>
    <property type="project" value="UniProtKB-KW"/>
</dbReference>
<dbReference type="InterPro" id="IPR005122">
    <property type="entry name" value="Uracil-DNA_glycosylase-like"/>
</dbReference>
<evidence type="ECO:0000313" key="11">
    <source>
        <dbReference type="EMBL" id="AIE84791.1"/>
    </source>
</evidence>
<dbReference type="OrthoDB" id="5290748at2"/>
<keyword evidence="12" id="KW-1185">Reference proteome</keyword>
<dbReference type="GO" id="GO:0006281">
    <property type="term" value="P:DNA repair"/>
    <property type="evidence" value="ECO:0007669"/>
    <property type="project" value="UniProtKB-KW"/>
</dbReference>